<dbReference type="HOGENOM" id="CLU_325910_0_0_3"/>
<evidence type="ECO:0000313" key="4">
    <source>
        <dbReference type="Proteomes" id="UP000017396"/>
    </source>
</evidence>
<dbReference type="RefSeq" id="WP_023173129.1">
    <property type="nucleotide sequence ID" value="NC_022600.1"/>
</dbReference>
<dbReference type="InterPro" id="IPR027417">
    <property type="entry name" value="P-loop_NTPase"/>
</dbReference>
<accession>U5QGF9</accession>
<dbReference type="KEGG" id="glj:GKIL_1760"/>
<organism evidence="3 4">
    <name type="scientific">Gloeobacter kilaueensis (strain ATCC BAA-2537 / CCAP 1431/1 / ULC 316 / JS1)</name>
    <dbReference type="NCBI Taxonomy" id="1183438"/>
    <lineage>
        <taxon>Bacteria</taxon>
        <taxon>Bacillati</taxon>
        <taxon>Cyanobacteriota</taxon>
        <taxon>Cyanophyceae</taxon>
        <taxon>Gloeobacterales</taxon>
        <taxon>Gloeobacteraceae</taxon>
        <taxon>Gloeobacter</taxon>
    </lineage>
</organism>
<dbReference type="Gene3D" id="1.10.8.730">
    <property type="match status" value="1"/>
</dbReference>
<sequence>MIQADKSTRYADIFPYKWLGGPFLGTACGRIRFVFKVIGGCNPEALMPDQLTVFADMIAGFCNRTLPVWDHLQTFVMVSPDVRPVLDEHMAQVVTQSDFVRELEKERCRGFIHRAQNGQCAALETYICAGFDPYIERRQGLLGYLRPDLPGLLHWQEVHPPEGDSLAPQVILSGALERLAQIESFLTTAGLEVQMMDGPQLRHLLQQAQYPAYSLTGHTSDALPIGRYTFLDDCVIQTIGNRHLGQSEQRTYYTCLVPRTFAQVTCAGMLVPYISEGNFTRLSISTARPSDTANQMHISIKKNLGELANAFQAMIGRGQSMASSVQQGDLQYTEQRIFQDKTNIVQCGIIVVVAAPDRENLQYAVKQTCDRWRSLFQMELEVGRKWQEDLWFASLPAAPVPPPESVRNRCFPENAADFMLPVLPWQGSPKKNFLIANRWRQVIGYDLFNFTSCHGILGGRTGEGKSFQALDLYLQAAAVGCRGVILDKMGSYYFLFKHVLGGMARTMQPGTFTINPFEFYLGEGQDLRTATVPPSRIEALKACFATVLGLQRDTNGNIRALLTKAISLTYQRILPTGRYPIISDLIDTLRLFLEGQGFQECEIEFTSQSFKELVSSTLVSLFEFNTENSMLKLCFNGQSSERFFEHDHIYFDLAPLGKGTMTQRLVAQLLATSIDEWVQTVPKRTLIIFEEIWSDVTDNPEMVNLMKNSVRAYRRYGVRVFFVTQSFGDILDSEYARDLFEQTRVRIALKQDNFHKSAQDLKANPIALATINTLETVKGDFSELFFFWDNDRSAVVNFSTPMRYWVATTDELDTPWRNYLVNELKMDAREAIVRLARTFPNGVHDATLLDKFKAGEFDLAPYGEPDPTPPAPETPPPGELQHVY</sequence>
<evidence type="ECO:0000259" key="2">
    <source>
        <dbReference type="Pfam" id="PF19044"/>
    </source>
</evidence>
<dbReference type="EMBL" id="CP003587">
    <property type="protein sequence ID" value="AGY58006.1"/>
    <property type="molecule type" value="Genomic_DNA"/>
</dbReference>
<evidence type="ECO:0000313" key="3">
    <source>
        <dbReference type="EMBL" id="AGY58006.1"/>
    </source>
</evidence>
<dbReference type="STRING" id="1183438.GKIL_1760"/>
<proteinExistence type="predicted"/>
<dbReference type="PROSITE" id="PS51257">
    <property type="entry name" value="PROKAR_LIPOPROTEIN"/>
    <property type="match status" value="1"/>
</dbReference>
<feature type="domain" description="TraG P-loop" evidence="2">
    <location>
        <begin position="457"/>
        <end position="816"/>
    </location>
</feature>
<dbReference type="Pfam" id="PF19044">
    <property type="entry name" value="P-loop_TraG"/>
    <property type="match status" value="1"/>
</dbReference>
<reference evidence="3 4" key="1">
    <citation type="journal article" date="2013" name="PLoS ONE">
        <title>Cultivation and Complete Genome Sequencing of Gloeobacter kilaueensis sp. nov., from a Lava Cave in Kilauea Caldera, Hawai'i.</title>
        <authorList>
            <person name="Saw J.H."/>
            <person name="Schatz M."/>
            <person name="Brown M.V."/>
            <person name="Kunkel D.D."/>
            <person name="Foster J.S."/>
            <person name="Shick H."/>
            <person name="Christensen S."/>
            <person name="Hou S."/>
            <person name="Wan X."/>
            <person name="Donachie S.P."/>
        </authorList>
    </citation>
    <scope>NUCLEOTIDE SEQUENCE [LARGE SCALE GENOMIC DNA]</scope>
    <source>
        <strain evidence="4">JS</strain>
    </source>
</reference>
<evidence type="ECO:0000256" key="1">
    <source>
        <dbReference type="SAM" id="MobiDB-lite"/>
    </source>
</evidence>
<dbReference type="PANTHER" id="PTHR30121">
    <property type="entry name" value="UNCHARACTERIZED PROTEIN YJGR-RELATED"/>
    <property type="match status" value="1"/>
</dbReference>
<dbReference type="Gene3D" id="3.40.50.300">
    <property type="entry name" value="P-loop containing nucleotide triphosphate hydrolases"/>
    <property type="match status" value="1"/>
</dbReference>
<dbReference type="Proteomes" id="UP000017396">
    <property type="component" value="Chromosome"/>
</dbReference>
<feature type="region of interest" description="Disordered" evidence="1">
    <location>
        <begin position="859"/>
        <end position="884"/>
    </location>
</feature>
<protein>
    <submittedName>
        <fullName evidence="3">Type IV secretory pathway, VirB4 component</fullName>
    </submittedName>
</protein>
<dbReference type="InterPro" id="IPR051162">
    <property type="entry name" value="T4SS_component"/>
</dbReference>
<gene>
    <name evidence="3" type="ORF">GKIL_1760</name>
</gene>
<name>U5QGF9_GLOK1</name>
<dbReference type="PANTHER" id="PTHR30121:SF6">
    <property type="entry name" value="SLR6007 PROTEIN"/>
    <property type="match status" value="1"/>
</dbReference>
<dbReference type="InterPro" id="IPR043964">
    <property type="entry name" value="P-loop_TraG"/>
</dbReference>
<dbReference type="AlphaFoldDB" id="U5QGF9"/>
<dbReference type="OrthoDB" id="9804380at2"/>
<dbReference type="SUPFAM" id="SSF52540">
    <property type="entry name" value="P-loop containing nucleoside triphosphate hydrolases"/>
    <property type="match status" value="1"/>
</dbReference>
<dbReference type="eggNOG" id="COG3451">
    <property type="taxonomic scope" value="Bacteria"/>
</dbReference>
<feature type="compositionally biased region" description="Pro residues" evidence="1">
    <location>
        <begin position="864"/>
        <end position="878"/>
    </location>
</feature>
<keyword evidence="4" id="KW-1185">Reference proteome</keyword>